<proteinExistence type="predicted"/>
<keyword evidence="2" id="KW-1185">Reference proteome</keyword>
<gene>
    <name evidence="1" type="ORF">RDV89_15440</name>
</gene>
<dbReference type="EMBL" id="JAVYII010000007">
    <property type="protein sequence ID" value="MDT9594477.1"/>
    <property type="molecule type" value="Genomic_DNA"/>
</dbReference>
<sequence length="159" mass="15809">MAENGESDDDTCAYNDFALVQVDAADTGDVNPSVPFFGGPVAVDTDGTAAGSRVYSFGNSSLRGGIEVLSPKVGLSLGQSGGGWTHSVYTLTPGVPGDSGSGFLDADGNAIGTLSTLALAPLPASNGVGDLASELAYAQEHSGIDGLQLAAGTEPFRGL</sequence>
<dbReference type="Proteomes" id="UP001268542">
    <property type="component" value="Unassembled WGS sequence"/>
</dbReference>
<accession>A0ABU3Q0A8</accession>
<evidence type="ECO:0000313" key="1">
    <source>
        <dbReference type="EMBL" id="MDT9594477.1"/>
    </source>
</evidence>
<name>A0ABU3Q0A8_9ACTN</name>
<dbReference type="SUPFAM" id="SSF50494">
    <property type="entry name" value="Trypsin-like serine proteases"/>
    <property type="match status" value="1"/>
</dbReference>
<organism evidence="1 2">
    <name type="scientific">Nocardioides imazamoxiresistens</name>
    <dbReference type="NCBI Taxonomy" id="3231893"/>
    <lineage>
        <taxon>Bacteria</taxon>
        <taxon>Bacillati</taxon>
        <taxon>Actinomycetota</taxon>
        <taxon>Actinomycetes</taxon>
        <taxon>Propionibacteriales</taxon>
        <taxon>Nocardioidaceae</taxon>
        <taxon>Nocardioides</taxon>
    </lineage>
</organism>
<dbReference type="InterPro" id="IPR009003">
    <property type="entry name" value="Peptidase_S1_PA"/>
</dbReference>
<comment type="caution">
    <text evidence="1">The sequence shown here is derived from an EMBL/GenBank/DDBJ whole genome shotgun (WGS) entry which is preliminary data.</text>
</comment>
<protein>
    <recommendedName>
        <fullName evidence="3">Serine protease</fullName>
    </recommendedName>
</protein>
<reference evidence="1 2" key="1">
    <citation type="submission" date="2023-08" db="EMBL/GenBank/DDBJ databases">
        <title>Nocardioides seae sp. nov., a bacterium isolated from a soil.</title>
        <authorList>
            <person name="Wang X."/>
        </authorList>
    </citation>
    <scope>NUCLEOTIDE SEQUENCE [LARGE SCALE GENOMIC DNA]</scope>
    <source>
        <strain evidence="1 2">YZH12</strain>
    </source>
</reference>
<evidence type="ECO:0008006" key="3">
    <source>
        <dbReference type="Google" id="ProtNLM"/>
    </source>
</evidence>
<dbReference type="RefSeq" id="WP_315734293.1">
    <property type="nucleotide sequence ID" value="NZ_JAVYII010000007.1"/>
</dbReference>
<evidence type="ECO:0000313" key="2">
    <source>
        <dbReference type="Proteomes" id="UP001268542"/>
    </source>
</evidence>